<name>A0A1B7HPZ0_9ENTR</name>
<sequence length="68" mass="7305">MIKFMVPAVIAVAFFVACGNAPAKRIAQCENHGNSDGVCAAQEWDFSMESPFPDNDLSTLASRVTAQK</sequence>
<keyword evidence="1" id="KW-0732">Signal</keyword>
<evidence type="ECO:0000313" key="2">
    <source>
        <dbReference type="EMBL" id="OAT17699.1"/>
    </source>
</evidence>
<gene>
    <name evidence="2" type="ORF">M977_03974</name>
</gene>
<dbReference type="Proteomes" id="UP000078504">
    <property type="component" value="Unassembled WGS sequence"/>
</dbReference>
<reference evidence="2 3" key="1">
    <citation type="submission" date="2016-04" db="EMBL/GenBank/DDBJ databases">
        <title>ATOL: Assembling a taxonomically balanced genome-scale reconstruction of the evolutionary history of the Enterobacteriaceae.</title>
        <authorList>
            <person name="Plunkett G.III."/>
            <person name="Neeno-Eckwall E.C."/>
            <person name="Glasner J.D."/>
            <person name="Perna N.T."/>
        </authorList>
    </citation>
    <scope>NUCLEOTIDE SEQUENCE [LARGE SCALE GENOMIC DNA]</scope>
    <source>
        <strain evidence="2 3">ATCC 51604</strain>
    </source>
</reference>
<dbReference type="AlphaFoldDB" id="A0A1B7HPZ0"/>
<dbReference type="PROSITE" id="PS51257">
    <property type="entry name" value="PROKAR_LIPOPROTEIN"/>
    <property type="match status" value="1"/>
</dbReference>
<feature type="chain" id="PRO_5008593168" description="Lipoprotein" evidence="1">
    <location>
        <begin position="24"/>
        <end position="68"/>
    </location>
</feature>
<evidence type="ECO:0000313" key="3">
    <source>
        <dbReference type="Proteomes" id="UP000078504"/>
    </source>
</evidence>
<proteinExistence type="predicted"/>
<protein>
    <recommendedName>
        <fullName evidence="4">Lipoprotein</fullName>
    </recommendedName>
</protein>
<dbReference type="EMBL" id="LXEP01000036">
    <property type="protein sequence ID" value="OAT17699.1"/>
    <property type="molecule type" value="Genomic_DNA"/>
</dbReference>
<dbReference type="PATRIC" id="fig|1354253.4.peg.4066"/>
<evidence type="ECO:0000256" key="1">
    <source>
        <dbReference type="SAM" id="SignalP"/>
    </source>
</evidence>
<dbReference type="RefSeq" id="WP_064518370.1">
    <property type="nucleotide sequence ID" value="NZ_LXEP01000036.1"/>
</dbReference>
<accession>A0A1B7HPZ0</accession>
<evidence type="ECO:0008006" key="4">
    <source>
        <dbReference type="Google" id="ProtNLM"/>
    </source>
</evidence>
<organism evidence="2 3">
    <name type="scientific">Buttiauxella gaviniae ATCC 51604</name>
    <dbReference type="NCBI Taxonomy" id="1354253"/>
    <lineage>
        <taxon>Bacteria</taxon>
        <taxon>Pseudomonadati</taxon>
        <taxon>Pseudomonadota</taxon>
        <taxon>Gammaproteobacteria</taxon>
        <taxon>Enterobacterales</taxon>
        <taxon>Enterobacteriaceae</taxon>
        <taxon>Buttiauxella</taxon>
    </lineage>
</organism>
<comment type="caution">
    <text evidence="2">The sequence shown here is derived from an EMBL/GenBank/DDBJ whole genome shotgun (WGS) entry which is preliminary data.</text>
</comment>
<feature type="signal peptide" evidence="1">
    <location>
        <begin position="1"/>
        <end position="23"/>
    </location>
</feature>